<dbReference type="InterPro" id="IPR012223">
    <property type="entry name" value="TEII"/>
</dbReference>
<dbReference type="EMBL" id="CP089984">
    <property type="protein sequence ID" value="WXB15740.1"/>
    <property type="molecule type" value="Genomic_DNA"/>
</dbReference>
<dbReference type="Proteomes" id="UP001370348">
    <property type="component" value="Chromosome"/>
</dbReference>
<protein>
    <submittedName>
        <fullName evidence="4">Thioesterase domain-containing protein</fullName>
    </submittedName>
</protein>
<organism evidence="4 5">
    <name type="scientific">Pendulispora albinea</name>
    <dbReference type="NCBI Taxonomy" id="2741071"/>
    <lineage>
        <taxon>Bacteria</taxon>
        <taxon>Pseudomonadati</taxon>
        <taxon>Myxococcota</taxon>
        <taxon>Myxococcia</taxon>
        <taxon>Myxococcales</taxon>
        <taxon>Sorangiineae</taxon>
        <taxon>Pendulisporaceae</taxon>
        <taxon>Pendulispora</taxon>
    </lineage>
</organism>
<evidence type="ECO:0000313" key="4">
    <source>
        <dbReference type="EMBL" id="WXB15740.1"/>
    </source>
</evidence>
<dbReference type="Gene3D" id="3.40.50.1820">
    <property type="entry name" value="alpha/beta hydrolase"/>
    <property type="match status" value="1"/>
</dbReference>
<comment type="similarity">
    <text evidence="1">Belongs to the thioesterase family.</text>
</comment>
<feature type="region of interest" description="Disordered" evidence="2">
    <location>
        <begin position="254"/>
        <end position="274"/>
    </location>
</feature>
<dbReference type="Pfam" id="PF00975">
    <property type="entry name" value="Thioesterase"/>
    <property type="match status" value="1"/>
</dbReference>
<dbReference type="PANTHER" id="PTHR11487:SF0">
    <property type="entry name" value="S-ACYL FATTY ACID SYNTHASE THIOESTERASE, MEDIUM CHAIN"/>
    <property type="match status" value="1"/>
</dbReference>
<reference evidence="4 5" key="1">
    <citation type="submission" date="2021-12" db="EMBL/GenBank/DDBJ databases">
        <title>Discovery of the Pendulisporaceae a myxobacterial family with distinct sporulation behavior and unique specialized metabolism.</title>
        <authorList>
            <person name="Garcia R."/>
            <person name="Popoff A."/>
            <person name="Bader C.D."/>
            <person name="Loehr J."/>
            <person name="Walesch S."/>
            <person name="Walt C."/>
            <person name="Boldt J."/>
            <person name="Bunk B."/>
            <person name="Haeckl F.J.F.P.J."/>
            <person name="Gunesch A.P."/>
            <person name="Birkelbach J."/>
            <person name="Nuebel U."/>
            <person name="Pietschmann T."/>
            <person name="Bach T."/>
            <person name="Mueller R."/>
        </authorList>
    </citation>
    <scope>NUCLEOTIDE SEQUENCE [LARGE SCALE GENOMIC DNA]</scope>
    <source>
        <strain evidence="4 5">MSr11954</strain>
    </source>
</reference>
<dbReference type="PANTHER" id="PTHR11487">
    <property type="entry name" value="THIOESTERASE"/>
    <property type="match status" value="1"/>
</dbReference>
<evidence type="ECO:0000259" key="3">
    <source>
        <dbReference type="Pfam" id="PF00975"/>
    </source>
</evidence>
<accession>A0ABZ2LYE3</accession>
<name>A0ABZ2LYE3_9BACT</name>
<keyword evidence="5" id="KW-1185">Reference proteome</keyword>
<dbReference type="InterPro" id="IPR029058">
    <property type="entry name" value="AB_hydrolase_fold"/>
</dbReference>
<sequence>MSTSSEQPASSRRSIVTFGSLGSPVMRLFCFPFAGGSSVSFKNWSESIPRTAISAIELPGRGRLFGVPPLRRLSQVVDYAVDAIDVRIDMPFALYGHNMGAVAALEAARALARRGKRASCLIVSGSAAPHVPSRRRCPMYLLSRNELVDALQQLDTLPDGLVSKPDILDAFLPTIRADLEALETWEGDITDIRVPIHAIGGKDDPHVSWGDLLEWGRYTSTYFNIRQVAGGHSFIKSHEDYFLALLRECLTQRPIPTPESGPTRRYVRGSGMRP</sequence>
<feature type="domain" description="Thioesterase" evidence="3">
    <location>
        <begin position="27"/>
        <end position="239"/>
    </location>
</feature>
<evidence type="ECO:0000256" key="2">
    <source>
        <dbReference type="SAM" id="MobiDB-lite"/>
    </source>
</evidence>
<proteinExistence type="inferred from homology"/>
<dbReference type="RefSeq" id="WP_394825374.1">
    <property type="nucleotide sequence ID" value="NZ_CP089984.1"/>
</dbReference>
<gene>
    <name evidence="4" type="ORF">LZC94_00410</name>
</gene>
<evidence type="ECO:0000313" key="5">
    <source>
        <dbReference type="Proteomes" id="UP001370348"/>
    </source>
</evidence>
<dbReference type="SUPFAM" id="SSF53474">
    <property type="entry name" value="alpha/beta-Hydrolases"/>
    <property type="match status" value="1"/>
</dbReference>
<dbReference type="InterPro" id="IPR001031">
    <property type="entry name" value="Thioesterase"/>
</dbReference>
<evidence type="ECO:0000256" key="1">
    <source>
        <dbReference type="ARBA" id="ARBA00007169"/>
    </source>
</evidence>